<dbReference type="RefSeq" id="WP_154076826.1">
    <property type="nucleotide sequence ID" value="NZ_CP045929.1"/>
</dbReference>
<dbReference type="GO" id="GO:0046872">
    <property type="term" value="F:metal ion binding"/>
    <property type="evidence" value="ECO:0007669"/>
    <property type="project" value="UniProtKB-KW"/>
</dbReference>
<keyword evidence="5 6" id="KW-0482">Metalloprotease</keyword>
<keyword evidence="7" id="KW-0812">Transmembrane</keyword>
<dbReference type="KEGG" id="sace:GIY23_12530"/>
<dbReference type="EMBL" id="CP045929">
    <property type="protein sequence ID" value="QGK70242.1"/>
    <property type="molecule type" value="Genomic_DNA"/>
</dbReference>
<keyword evidence="2" id="KW-0479">Metal-binding</keyword>
<keyword evidence="1 6" id="KW-0645">Protease</keyword>
<sequence>MTLAACLAFYGMVVAVVAPRFLPRLTAAGTAPRFGVVVWTLAAASVLVSWIGAAVAVPLSVSEWSGRVTDLLRSCLAALRPLGVYQPWAAALIVGFAVLAVVWLCWLMWRMCSHCARAHHQGLRHARGVRLAGAEAPQLGAGTVVVDTTDVAAYCVASPSRTVVVTRGALEALSSAELAAVLAHEQAHLSGRHHLILTLLGAVRRAFLRVPLFQTAPTEVGRLLELCADDAAVKRHGVVPLVAALAAMTGGATPQGTLGAAGHSAHARAVRLAQPVPRAHRIAHHAALSGTAATLVLGPSLVLGAMALTVCPIVAL</sequence>
<evidence type="ECO:0000313" key="9">
    <source>
        <dbReference type="EMBL" id="QGK70242.1"/>
    </source>
</evidence>
<feature type="transmembrane region" description="Helical" evidence="7">
    <location>
        <begin position="82"/>
        <end position="109"/>
    </location>
</feature>
<dbReference type="Proteomes" id="UP000371041">
    <property type="component" value="Chromosome"/>
</dbReference>
<comment type="similarity">
    <text evidence="6">Belongs to the peptidase M48 family.</text>
</comment>
<feature type="transmembrane region" description="Helical" evidence="7">
    <location>
        <begin position="39"/>
        <end position="61"/>
    </location>
</feature>
<evidence type="ECO:0000256" key="7">
    <source>
        <dbReference type="SAM" id="Phobius"/>
    </source>
</evidence>
<evidence type="ECO:0000256" key="5">
    <source>
        <dbReference type="ARBA" id="ARBA00023049"/>
    </source>
</evidence>
<keyword evidence="7" id="KW-1133">Transmembrane helix</keyword>
<keyword evidence="4 6" id="KW-0862">Zinc</keyword>
<keyword evidence="7" id="KW-0472">Membrane</keyword>
<proteinExistence type="inferred from homology"/>
<accession>A0A5Q3Q6Z1</accession>
<dbReference type="PANTHER" id="PTHR34978">
    <property type="entry name" value="POSSIBLE SENSOR-TRANSDUCER PROTEIN BLAR"/>
    <property type="match status" value="1"/>
</dbReference>
<evidence type="ECO:0000313" key="10">
    <source>
        <dbReference type="Proteomes" id="UP000371041"/>
    </source>
</evidence>
<dbReference type="Gene3D" id="3.30.2010.10">
    <property type="entry name" value="Metalloproteases ('zincins'), catalytic domain"/>
    <property type="match status" value="1"/>
</dbReference>
<dbReference type="InterPro" id="IPR052173">
    <property type="entry name" value="Beta-lactam_resp_regulator"/>
</dbReference>
<keyword evidence="10" id="KW-1185">Reference proteome</keyword>
<dbReference type="GO" id="GO:0006508">
    <property type="term" value="P:proteolysis"/>
    <property type="evidence" value="ECO:0007669"/>
    <property type="project" value="UniProtKB-KW"/>
</dbReference>
<keyword evidence="3 6" id="KW-0378">Hydrolase</keyword>
<evidence type="ECO:0000256" key="4">
    <source>
        <dbReference type="ARBA" id="ARBA00022833"/>
    </source>
</evidence>
<feature type="domain" description="Peptidase M48" evidence="8">
    <location>
        <begin position="134"/>
        <end position="201"/>
    </location>
</feature>
<evidence type="ECO:0000259" key="8">
    <source>
        <dbReference type="Pfam" id="PF01435"/>
    </source>
</evidence>
<dbReference type="AlphaFoldDB" id="A0A5Q3Q6Z1"/>
<gene>
    <name evidence="9" type="ORF">GIY23_12530</name>
</gene>
<evidence type="ECO:0000256" key="2">
    <source>
        <dbReference type="ARBA" id="ARBA00022723"/>
    </source>
</evidence>
<comment type="cofactor">
    <cofactor evidence="6">
        <name>Zn(2+)</name>
        <dbReference type="ChEBI" id="CHEBI:29105"/>
    </cofactor>
    <text evidence="6">Binds 1 zinc ion per subunit.</text>
</comment>
<dbReference type="Pfam" id="PF01435">
    <property type="entry name" value="Peptidase_M48"/>
    <property type="match status" value="1"/>
</dbReference>
<organism evidence="9 10">
    <name type="scientific">Allosaccharopolyspora coralli</name>
    <dbReference type="NCBI Taxonomy" id="2665642"/>
    <lineage>
        <taxon>Bacteria</taxon>
        <taxon>Bacillati</taxon>
        <taxon>Actinomycetota</taxon>
        <taxon>Actinomycetes</taxon>
        <taxon>Pseudonocardiales</taxon>
        <taxon>Pseudonocardiaceae</taxon>
        <taxon>Allosaccharopolyspora</taxon>
    </lineage>
</organism>
<protein>
    <submittedName>
        <fullName evidence="9">M48 family metalloprotease</fullName>
    </submittedName>
</protein>
<dbReference type="GO" id="GO:0004222">
    <property type="term" value="F:metalloendopeptidase activity"/>
    <property type="evidence" value="ECO:0007669"/>
    <property type="project" value="InterPro"/>
</dbReference>
<dbReference type="PANTHER" id="PTHR34978:SF3">
    <property type="entry name" value="SLR0241 PROTEIN"/>
    <property type="match status" value="1"/>
</dbReference>
<name>A0A5Q3Q6Z1_9PSEU</name>
<dbReference type="CDD" id="cd07326">
    <property type="entry name" value="M56_BlaR1_MecR1_like"/>
    <property type="match status" value="1"/>
</dbReference>
<evidence type="ECO:0000256" key="1">
    <source>
        <dbReference type="ARBA" id="ARBA00022670"/>
    </source>
</evidence>
<evidence type="ECO:0000256" key="3">
    <source>
        <dbReference type="ARBA" id="ARBA00022801"/>
    </source>
</evidence>
<dbReference type="InterPro" id="IPR001915">
    <property type="entry name" value="Peptidase_M48"/>
</dbReference>
<reference evidence="10" key="1">
    <citation type="submission" date="2019-11" db="EMBL/GenBank/DDBJ databases">
        <title>The complete genome sequence of Saccharopolyspora sp. E2A.</title>
        <authorList>
            <person name="Zhang G."/>
        </authorList>
    </citation>
    <scope>NUCLEOTIDE SEQUENCE [LARGE SCALE GENOMIC DNA]</scope>
    <source>
        <strain evidence="10">E2A</strain>
    </source>
</reference>
<evidence type="ECO:0000256" key="6">
    <source>
        <dbReference type="RuleBase" id="RU003983"/>
    </source>
</evidence>